<evidence type="ECO:0000259" key="1">
    <source>
        <dbReference type="Pfam" id="PF00884"/>
    </source>
</evidence>
<feature type="domain" description="Sulfatase N-terminal" evidence="1">
    <location>
        <begin position="36"/>
        <end position="360"/>
    </location>
</feature>
<dbReference type="PROSITE" id="PS51257">
    <property type="entry name" value="PROKAR_LIPOPROTEIN"/>
    <property type="match status" value="1"/>
</dbReference>
<dbReference type="InterPro" id="IPR000917">
    <property type="entry name" value="Sulfatase_N"/>
</dbReference>
<evidence type="ECO:0000313" key="3">
    <source>
        <dbReference type="Proteomes" id="UP001596978"/>
    </source>
</evidence>
<organism evidence="2 3">
    <name type="scientific">Sungkyunkwania multivorans</name>
    <dbReference type="NCBI Taxonomy" id="1173618"/>
    <lineage>
        <taxon>Bacteria</taxon>
        <taxon>Pseudomonadati</taxon>
        <taxon>Bacteroidota</taxon>
        <taxon>Flavobacteriia</taxon>
        <taxon>Flavobacteriales</taxon>
        <taxon>Flavobacteriaceae</taxon>
        <taxon>Sungkyunkwania</taxon>
    </lineage>
</organism>
<dbReference type="Pfam" id="PF00884">
    <property type="entry name" value="Sulfatase"/>
    <property type="match status" value="1"/>
</dbReference>
<dbReference type="RefSeq" id="WP_386404398.1">
    <property type="nucleotide sequence ID" value="NZ_JBHTJH010000004.1"/>
</dbReference>
<dbReference type="InterPro" id="IPR017850">
    <property type="entry name" value="Alkaline_phosphatase_core_sf"/>
</dbReference>
<accession>A0ABW3CUN0</accession>
<dbReference type="CDD" id="cd16031">
    <property type="entry name" value="G6S_like"/>
    <property type="match status" value="1"/>
</dbReference>
<gene>
    <name evidence="2" type="ORF">ACFQ1M_04310</name>
</gene>
<reference evidence="3" key="1">
    <citation type="journal article" date="2019" name="Int. J. Syst. Evol. Microbiol.">
        <title>The Global Catalogue of Microorganisms (GCM) 10K type strain sequencing project: providing services to taxonomists for standard genome sequencing and annotation.</title>
        <authorList>
            <consortium name="The Broad Institute Genomics Platform"/>
            <consortium name="The Broad Institute Genome Sequencing Center for Infectious Disease"/>
            <person name="Wu L."/>
            <person name="Ma J."/>
        </authorList>
    </citation>
    <scope>NUCLEOTIDE SEQUENCE [LARGE SCALE GENOMIC DNA]</scope>
    <source>
        <strain evidence="3">CCUG 62952</strain>
    </source>
</reference>
<dbReference type="PANTHER" id="PTHR43108:SF6">
    <property type="entry name" value="N-SULPHOGLUCOSAMINE SULPHOHYDROLASE"/>
    <property type="match status" value="1"/>
</dbReference>
<comment type="caution">
    <text evidence="2">The sequence shown here is derived from an EMBL/GenBank/DDBJ whole genome shotgun (WGS) entry which is preliminary data.</text>
</comment>
<name>A0ABW3CUN0_9FLAO</name>
<evidence type="ECO:0000313" key="2">
    <source>
        <dbReference type="EMBL" id="MFD0861418.1"/>
    </source>
</evidence>
<protein>
    <submittedName>
        <fullName evidence="2">Sulfatase</fullName>
    </submittedName>
</protein>
<dbReference type="Proteomes" id="UP001596978">
    <property type="component" value="Unassembled WGS sequence"/>
</dbReference>
<dbReference type="PANTHER" id="PTHR43108">
    <property type="entry name" value="N-ACETYLGLUCOSAMINE-6-SULFATASE FAMILY MEMBER"/>
    <property type="match status" value="1"/>
</dbReference>
<proteinExistence type="predicted"/>
<dbReference type="Gene3D" id="3.40.720.10">
    <property type="entry name" value="Alkaline Phosphatase, subunit A"/>
    <property type="match status" value="1"/>
</dbReference>
<keyword evidence="3" id="KW-1185">Reference proteome</keyword>
<dbReference type="EMBL" id="JBHTJH010000004">
    <property type="protein sequence ID" value="MFD0861418.1"/>
    <property type="molecule type" value="Genomic_DNA"/>
</dbReference>
<dbReference type="SUPFAM" id="SSF53649">
    <property type="entry name" value="Alkaline phosphatase-like"/>
    <property type="match status" value="1"/>
</dbReference>
<sequence>MKNPHKIVASILLIVLSIACKERKKDDFAIHEDTRPNIIFLLTDDQRWDAIGYAGNTVLKTPNIDTLAKDGVYFKNAYVTTSICAVSRASILTGQYARRHKIWGFSKNFTEEQLDNTYPLLLRRSGYYIGFIGKYGVGNQLPVDKYDYWKGFEGQGTFDQKDRDGNATHLTDMIGKQATEFLELQRGLDKPFCLSVSFKAPHVEGDPGVFLPNEAYAELYEDATIDIPKTSTSEYFEYFPSNFTTNNVARNRWEDRFSTSAQQQESIKKYYRLIHGVDVVVGEILKKLKETGQDKNTVIIYTSDNGFYLGEYGFAGKWYGSEASIRVPMIINDPRSKVKGTVIDKKVLNIDVAPTILSIAAVEAPKMIQGEDLTKLMADPDTEWRDSFFYEHLWKSSNDYYIPSTEGVVSGDKKYMKYFMNRDTTDVIFEELYELSKDPFETNNLMGNQDAKMLEQAMREKYWKLKKLAE</sequence>